<proteinExistence type="predicted"/>
<reference evidence="3" key="1">
    <citation type="submission" date="2017-08" db="EMBL/GenBank/DDBJ databases">
        <authorList>
            <person name="Polle J.E."/>
            <person name="Barry K."/>
            <person name="Cushman J."/>
            <person name="Schmutz J."/>
            <person name="Tran D."/>
            <person name="Hathwaick L.T."/>
            <person name="Yim W.C."/>
            <person name="Jenkins J."/>
            <person name="Mckie-Krisberg Z.M."/>
            <person name="Prochnik S."/>
            <person name="Lindquist E."/>
            <person name="Dockter R.B."/>
            <person name="Adam C."/>
            <person name="Molina H."/>
            <person name="Bunkerborg J."/>
            <person name="Jin E."/>
            <person name="Buchheim M."/>
            <person name="Magnuson J."/>
        </authorList>
    </citation>
    <scope>NUCLEOTIDE SEQUENCE</scope>
    <source>
        <strain evidence="3">CCAP 19/18</strain>
    </source>
</reference>
<dbReference type="EMBL" id="MU069747">
    <property type="protein sequence ID" value="KAF5834592.1"/>
    <property type="molecule type" value="Genomic_DNA"/>
</dbReference>
<evidence type="ECO:0000259" key="2">
    <source>
        <dbReference type="Pfam" id="PF14222"/>
    </source>
</evidence>
<organism evidence="3 4">
    <name type="scientific">Dunaliella salina</name>
    <name type="common">Green alga</name>
    <name type="synonym">Protococcus salinus</name>
    <dbReference type="NCBI Taxonomy" id="3046"/>
    <lineage>
        <taxon>Eukaryota</taxon>
        <taxon>Viridiplantae</taxon>
        <taxon>Chlorophyta</taxon>
        <taxon>core chlorophytes</taxon>
        <taxon>Chlorophyceae</taxon>
        <taxon>CS clade</taxon>
        <taxon>Chlamydomonadales</taxon>
        <taxon>Dunaliellaceae</taxon>
        <taxon>Dunaliella</taxon>
    </lineage>
</organism>
<accession>A0ABQ7GJ20</accession>
<dbReference type="InterPro" id="IPR039867">
    <property type="entry name" value="Furry/Tao3/Mor2"/>
</dbReference>
<feature type="domain" description="Cell morphogenesis protein N-terminal" evidence="2">
    <location>
        <begin position="130"/>
        <end position="435"/>
    </location>
</feature>
<name>A0ABQ7GJ20_DUNSA</name>
<protein>
    <submittedName>
        <fullName evidence="3">Cell morphogenesis N-terminal-domain-containing protein</fullName>
    </submittedName>
</protein>
<evidence type="ECO:0000313" key="3">
    <source>
        <dbReference type="EMBL" id="KAF5834592.1"/>
    </source>
</evidence>
<dbReference type="Pfam" id="PF14222">
    <property type="entry name" value="MOR2-PAG1_N"/>
    <property type="match status" value="1"/>
</dbReference>
<comment type="caution">
    <text evidence="3">The sequence shown here is derived from an EMBL/GenBank/DDBJ whole genome shotgun (WGS) entry which is preliminary data.</text>
</comment>
<feature type="region of interest" description="Disordered" evidence="1">
    <location>
        <begin position="480"/>
        <end position="506"/>
    </location>
</feature>
<dbReference type="InterPro" id="IPR025614">
    <property type="entry name" value="Cell_morpho_N"/>
</dbReference>
<dbReference type="PANTHER" id="PTHR12295:SF30">
    <property type="entry name" value="PROTEIN FURRY"/>
    <property type="match status" value="1"/>
</dbReference>
<sequence>MTSGPQCQEGISAPFCCVHTLDVQDKTNAGLSNDPQYARALQGLQLVAQYHQTAMMQTLISWRQSLLETTNTMRQRDAAIKRAVVELLFLHPAMMLLSELVSPSAPAVLEGKDASGASTAGPARSVSGRRSPLEPQHKQFCELVQQVCFHWLLAADEKVPSESMPGIRHCLLSTVTEAIGAVSRVSLPMVGNPFLKHLKERVQPRRDSAGSKTNQDLMRAQILRLCSGMHSVQLTLDSDDGVREAVSWLRRAHPLEHTTSQRKSQILRPLVRSELPLSCPHLSHDVLDEWFALISSMKDRIWSWTQKHDKHTKDGWTLSTILVCLLDNDQYPINVDTQVQFFLRQLEKKTKEVRGLVMRCLIQLIVSYLVRYGKGEIVRPLLNKWLDHVVKPLLNTAKKGGFSVSELLELTAPIAELAPEYAMGTIILDLLTNQPEGTDGAKQRKNKCKLCEQGVVPGASDSISCKLLALGVQLHSTSGAAGASEEGDAADRAKEQAEGAARSNFH</sequence>
<dbReference type="Proteomes" id="UP000815325">
    <property type="component" value="Unassembled WGS sequence"/>
</dbReference>
<gene>
    <name evidence="3" type="ORF">DUNSADRAFT_8675</name>
</gene>
<evidence type="ECO:0000256" key="1">
    <source>
        <dbReference type="SAM" id="MobiDB-lite"/>
    </source>
</evidence>
<dbReference type="PANTHER" id="PTHR12295">
    <property type="entry name" value="FURRY-RELATED"/>
    <property type="match status" value="1"/>
</dbReference>
<keyword evidence="4" id="KW-1185">Reference proteome</keyword>
<feature type="region of interest" description="Disordered" evidence="1">
    <location>
        <begin position="111"/>
        <end position="132"/>
    </location>
</feature>
<evidence type="ECO:0000313" key="4">
    <source>
        <dbReference type="Proteomes" id="UP000815325"/>
    </source>
</evidence>